<reference evidence="3 4" key="1">
    <citation type="submission" date="2024-09" db="EMBL/GenBank/DDBJ databases">
        <title>Laminarin stimulates single cell rates of sulfate reduction while oxygen inhibits transcriptomic activity in coastal marine sediment.</title>
        <authorList>
            <person name="Lindsay M."/>
            <person name="Orcutt B."/>
            <person name="Emerson D."/>
            <person name="Stepanauskas R."/>
            <person name="D'Angelo T."/>
        </authorList>
    </citation>
    <scope>NUCLEOTIDE SEQUENCE [LARGE SCALE GENOMIC DNA]</scope>
    <source>
        <strain evidence="3">SAG AM-311-K15</strain>
    </source>
</reference>
<comment type="similarity">
    <text evidence="1">Belongs to the outer membrane factor (OMF) (TC 1.B.17) family.</text>
</comment>
<dbReference type="InterPro" id="IPR010131">
    <property type="entry name" value="MdtP/NodT-like"/>
</dbReference>
<dbReference type="EMBL" id="JBHPBY010000127">
    <property type="protein sequence ID" value="MFC1850826.1"/>
    <property type="molecule type" value="Genomic_DNA"/>
</dbReference>
<dbReference type="PANTHER" id="PTHR30203:SF24">
    <property type="entry name" value="BLR4935 PROTEIN"/>
    <property type="match status" value="1"/>
</dbReference>
<feature type="chain" id="PRO_5047184547" evidence="2">
    <location>
        <begin position="24"/>
        <end position="418"/>
    </location>
</feature>
<protein>
    <submittedName>
        <fullName evidence="3">TolC family protein</fullName>
    </submittedName>
</protein>
<keyword evidence="4" id="KW-1185">Reference proteome</keyword>
<dbReference type="Proteomes" id="UP001594351">
    <property type="component" value="Unassembled WGS sequence"/>
</dbReference>
<gene>
    <name evidence="3" type="ORF">ACFL27_11585</name>
</gene>
<comment type="caution">
    <text evidence="3">The sequence shown here is derived from an EMBL/GenBank/DDBJ whole genome shotgun (WGS) entry which is preliminary data.</text>
</comment>
<proteinExistence type="inferred from homology"/>
<dbReference type="SUPFAM" id="SSF56954">
    <property type="entry name" value="Outer membrane efflux proteins (OEP)"/>
    <property type="match status" value="1"/>
</dbReference>
<feature type="signal peptide" evidence="2">
    <location>
        <begin position="1"/>
        <end position="23"/>
    </location>
</feature>
<dbReference type="InterPro" id="IPR003423">
    <property type="entry name" value="OMP_efflux"/>
</dbReference>
<name>A0ABV6YXA7_UNCC1</name>
<keyword evidence="2" id="KW-0732">Signal</keyword>
<organism evidence="3 4">
    <name type="scientific">candidate division CSSED10-310 bacterium</name>
    <dbReference type="NCBI Taxonomy" id="2855610"/>
    <lineage>
        <taxon>Bacteria</taxon>
        <taxon>Bacteria division CSSED10-310</taxon>
    </lineage>
</organism>
<dbReference type="PANTHER" id="PTHR30203">
    <property type="entry name" value="OUTER MEMBRANE CATION EFFLUX PROTEIN"/>
    <property type="match status" value="1"/>
</dbReference>
<accession>A0ABV6YXA7</accession>
<evidence type="ECO:0000313" key="3">
    <source>
        <dbReference type="EMBL" id="MFC1850826.1"/>
    </source>
</evidence>
<dbReference type="Gene3D" id="1.20.1600.10">
    <property type="entry name" value="Outer membrane efflux proteins (OEP)"/>
    <property type="match status" value="1"/>
</dbReference>
<evidence type="ECO:0000256" key="2">
    <source>
        <dbReference type="SAM" id="SignalP"/>
    </source>
</evidence>
<evidence type="ECO:0000256" key="1">
    <source>
        <dbReference type="ARBA" id="ARBA00007613"/>
    </source>
</evidence>
<dbReference type="Pfam" id="PF02321">
    <property type="entry name" value="OEP"/>
    <property type="match status" value="2"/>
</dbReference>
<sequence length="418" mass="46917">MWNKLHLVYVLLMVFTSVNPAYSQDEKVLKLEQAIELSLNFHPGVQAYQELIKGHDALVEQSKLLPNPELEIETENLGFIETELTVHQLIELGGKRAARINIAQQEKDLSIIDLKIKKLEIIADVTTRFLDVQESQQKIKLIDDALSLAENILSSVKKRVNAGATLAVEETRAQVALTLTQIQRNKLLLDHEAKKKALALLWGERGNDVELVAEELNIESTLPDYEILFSALSKSPEFISQAARVNMRLLELQAERAGGVPDITVAGGYLRNSELNENAAIVNISIPLQFFNRNQGNIAFSQANIKVSNLEKQAAMAGVETELNELYFQLQAFHREIIIINEEAMPRAVNAFEEIEKLFARGKMSFFGLLDSRQSLIDMQNSLIEAQIAFLKTKAELEKLIGISFNQLMMNGAEKNEP</sequence>
<evidence type="ECO:0000313" key="4">
    <source>
        <dbReference type="Proteomes" id="UP001594351"/>
    </source>
</evidence>